<dbReference type="PANTHER" id="PTHR43309:SF4">
    <property type="entry name" value="CARBOXYLTRANSFERASE DOMAIN-CONTAINING PROTEIN"/>
    <property type="match status" value="1"/>
</dbReference>
<dbReference type="SUPFAM" id="SSF50891">
    <property type="entry name" value="Cyclophilin-like"/>
    <property type="match status" value="1"/>
</dbReference>
<reference evidence="5 6" key="1">
    <citation type="submission" date="2019-03" db="EMBL/GenBank/DDBJ databases">
        <title>Genomic Encyclopedia of Archaeal and Bacterial Type Strains, Phase II (KMG-II): from individual species to whole genera.</title>
        <authorList>
            <person name="Goeker M."/>
        </authorList>
    </citation>
    <scope>NUCLEOTIDE SEQUENCE [LARGE SCALE GENOMIC DNA]</scope>
    <source>
        <strain evidence="5 6">DSM 27697</strain>
    </source>
</reference>
<comment type="caution">
    <text evidence="5">The sequence shown here is derived from an EMBL/GenBank/DDBJ whole genome shotgun (WGS) entry which is preliminary data.</text>
</comment>
<dbReference type="Proteomes" id="UP000294546">
    <property type="component" value="Unassembled WGS sequence"/>
</dbReference>
<dbReference type="SMART" id="SM00797">
    <property type="entry name" value="AHS2"/>
    <property type="match status" value="1"/>
</dbReference>
<keyword evidence="2" id="KW-0378">Hydrolase</keyword>
<dbReference type="OrthoDB" id="9768696at2"/>
<evidence type="ECO:0000256" key="3">
    <source>
        <dbReference type="ARBA" id="ARBA00022840"/>
    </source>
</evidence>
<dbReference type="InterPro" id="IPR029000">
    <property type="entry name" value="Cyclophilin-like_dom_sf"/>
</dbReference>
<dbReference type="AlphaFoldDB" id="A0A4R1GW04"/>
<dbReference type="PANTHER" id="PTHR43309">
    <property type="entry name" value="5-OXOPROLINASE SUBUNIT C"/>
    <property type="match status" value="1"/>
</dbReference>
<dbReference type="Gene3D" id="2.40.100.10">
    <property type="entry name" value="Cyclophilin-like"/>
    <property type="match status" value="1"/>
</dbReference>
<accession>A0A4R1GW04</accession>
<dbReference type="EMBL" id="SMFU01000007">
    <property type="protein sequence ID" value="TCK08572.1"/>
    <property type="molecule type" value="Genomic_DNA"/>
</dbReference>
<dbReference type="GO" id="GO:0016787">
    <property type="term" value="F:hydrolase activity"/>
    <property type="evidence" value="ECO:0007669"/>
    <property type="project" value="UniProtKB-KW"/>
</dbReference>
<protein>
    <submittedName>
        <fullName evidence="5">Biotin-dependent carboxylase-like uncharacterized protein</fullName>
    </submittedName>
</protein>
<feature type="domain" description="Carboxyltransferase" evidence="4">
    <location>
        <begin position="25"/>
        <end position="302"/>
    </location>
</feature>
<dbReference type="InterPro" id="IPR052708">
    <property type="entry name" value="PxpC"/>
</dbReference>
<evidence type="ECO:0000313" key="5">
    <source>
        <dbReference type="EMBL" id="TCK08572.1"/>
    </source>
</evidence>
<dbReference type="RefSeq" id="WP_132287430.1">
    <property type="nucleotide sequence ID" value="NZ_SMFU01000007.1"/>
</dbReference>
<name>A0A4R1GW04_9GAMM</name>
<evidence type="ECO:0000259" key="4">
    <source>
        <dbReference type="SMART" id="SM00797"/>
    </source>
</evidence>
<sequence>MSGLNVLQPGLMTLITDLGRFGHHRIGLTTGGPLDPFAFRWANRLLGNDDNATALEVSIGGLVIEAQVDTWVAFTGGEMPLKIGGEEVDGWTAHPVKAGQRIEAGFSKCGARGYLAVSGGFDIAPMFDSSATVQREKLGGLNGQKLQAGDLLPCAPAANAGGFTLPKQYRPDYASKAPLRVILGYQQDAFSEVQKQIFFTSTYKISDRADRMGYRMEGPAISPSINGILSEGICLGAIQVPADGQPIVLLNDRQTIGGYPKIGSLFSGDTARLAQMLPGTEVTFEPYTQAEAHNQLLLQKRFNDNIEPIKVTA</sequence>
<evidence type="ECO:0000256" key="1">
    <source>
        <dbReference type="ARBA" id="ARBA00022741"/>
    </source>
</evidence>
<evidence type="ECO:0000256" key="2">
    <source>
        <dbReference type="ARBA" id="ARBA00022801"/>
    </source>
</evidence>
<dbReference type="GO" id="GO:0005524">
    <property type="term" value="F:ATP binding"/>
    <property type="evidence" value="ECO:0007669"/>
    <property type="project" value="UniProtKB-KW"/>
</dbReference>
<dbReference type="Pfam" id="PF02626">
    <property type="entry name" value="CT_A_B"/>
    <property type="match status" value="1"/>
</dbReference>
<proteinExistence type="predicted"/>
<dbReference type="NCBIfam" id="TIGR00724">
    <property type="entry name" value="urea_amlyse_rel"/>
    <property type="match status" value="1"/>
</dbReference>
<keyword evidence="1" id="KW-0547">Nucleotide-binding</keyword>
<dbReference type="InterPro" id="IPR003778">
    <property type="entry name" value="CT_A_B"/>
</dbReference>
<organism evidence="5 6">
    <name type="scientific">Marinobacterium mangrovicola</name>
    <dbReference type="NCBI Taxonomy" id="1476959"/>
    <lineage>
        <taxon>Bacteria</taxon>
        <taxon>Pseudomonadati</taxon>
        <taxon>Pseudomonadota</taxon>
        <taxon>Gammaproteobacteria</taxon>
        <taxon>Oceanospirillales</taxon>
        <taxon>Oceanospirillaceae</taxon>
        <taxon>Marinobacterium</taxon>
    </lineage>
</organism>
<keyword evidence="6" id="KW-1185">Reference proteome</keyword>
<keyword evidence="3" id="KW-0067">ATP-binding</keyword>
<evidence type="ECO:0000313" key="6">
    <source>
        <dbReference type="Proteomes" id="UP000294546"/>
    </source>
</evidence>
<gene>
    <name evidence="5" type="ORF">CLV83_0659</name>
</gene>